<dbReference type="InterPro" id="IPR036388">
    <property type="entry name" value="WH-like_DNA-bd_sf"/>
</dbReference>
<organism evidence="4 5">
    <name type="scientific">Aerococcus urinaehominis</name>
    <dbReference type="NCBI Taxonomy" id="128944"/>
    <lineage>
        <taxon>Bacteria</taxon>
        <taxon>Bacillati</taxon>
        <taxon>Bacillota</taxon>
        <taxon>Bacilli</taxon>
        <taxon>Lactobacillales</taxon>
        <taxon>Aerococcaceae</taxon>
        <taxon>Aerococcus</taxon>
    </lineage>
</organism>
<reference evidence="5" key="2">
    <citation type="submission" date="2016-01" db="EMBL/GenBank/DDBJ databases">
        <title>Six Aerococcus type strain genome sequencing and assembly using PacBio and Illumina Hiseq.</title>
        <authorList>
            <person name="Carkaci D."/>
            <person name="Dargis R."/>
            <person name="Nielsen X.C."/>
            <person name="Skovgaard O."/>
            <person name="Fuursted K."/>
            <person name="Christensen J.J."/>
        </authorList>
    </citation>
    <scope>NUCLEOTIDE SEQUENCE [LARGE SCALE GENOMIC DNA]</scope>
    <source>
        <strain evidence="5">CCUG42038B</strain>
    </source>
</reference>
<dbReference type="Proteomes" id="UP000062260">
    <property type="component" value="Chromosome"/>
</dbReference>
<dbReference type="PANTHER" id="PTHR43537:SF5">
    <property type="entry name" value="UXU OPERON TRANSCRIPTIONAL REGULATOR"/>
    <property type="match status" value="1"/>
</dbReference>
<dbReference type="STRING" id="128944.AWM75_05905"/>
<dbReference type="InterPro" id="IPR036390">
    <property type="entry name" value="WH_DNA-bd_sf"/>
</dbReference>
<keyword evidence="5" id="KW-1185">Reference proteome</keyword>
<gene>
    <name evidence="4" type="ORF">AWM75_05905</name>
</gene>
<accession>A0A0X8FLK0</accession>
<dbReference type="KEGG" id="auh:AWM75_05905"/>
<dbReference type="AlphaFoldDB" id="A0A0X8FLK0"/>
<dbReference type="PANTHER" id="PTHR43537">
    <property type="entry name" value="TRANSCRIPTIONAL REGULATOR, GNTR FAMILY"/>
    <property type="match status" value="1"/>
</dbReference>
<dbReference type="OrthoDB" id="574518at2"/>
<keyword evidence="2" id="KW-0238">DNA-binding</keyword>
<protein>
    <submittedName>
        <fullName evidence="4">Uncharacterized protein</fullName>
    </submittedName>
</protein>
<evidence type="ECO:0000313" key="5">
    <source>
        <dbReference type="Proteomes" id="UP000062260"/>
    </source>
</evidence>
<evidence type="ECO:0000256" key="3">
    <source>
        <dbReference type="ARBA" id="ARBA00023163"/>
    </source>
</evidence>
<dbReference type="EMBL" id="CP014163">
    <property type="protein sequence ID" value="AMB99558.1"/>
    <property type="molecule type" value="Genomic_DNA"/>
</dbReference>
<dbReference type="InterPro" id="IPR000524">
    <property type="entry name" value="Tscrpt_reg_HTH_GntR"/>
</dbReference>
<dbReference type="SUPFAM" id="SSF46785">
    <property type="entry name" value="Winged helix' DNA-binding domain"/>
    <property type="match status" value="1"/>
</dbReference>
<dbReference type="GO" id="GO:0003677">
    <property type="term" value="F:DNA binding"/>
    <property type="evidence" value="ECO:0007669"/>
    <property type="project" value="UniProtKB-KW"/>
</dbReference>
<sequence>MGKVQKLEQVAYLYIRRQVLGGEWSDGYHIVESSLSDHLDVSRSPVRSALRVLADEGTVQDIPYRGYFVKGVDKQDSHLGLELRFFQVLAYRILDHMEKHASKTWQITDRLNHELDKLDQAYVQENMSDFITAVDHVSQLALSLAANDFMKKSCQNSLMTICQHVLANQDNQAFKELTTPLYLYFKDFNRLLLQGRFIDCKVVIDLLSAYLYQLLSDVDQAEYDLKLPYSLK</sequence>
<reference evidence="4 5" key="1">
    <citation type="journal article" date="2016" name="Genome Announc.">
        <title>Complete Genome Sequences of Aerococcus christensenii CCUG 28831T, Aerococcus sanguinicola CCUG 43001T, Aerococcus urinae CCUG 36881T, Aerococcus urinaeequi CCUG 28094T, Aerococcus urinaehominis CCUG 42038 BT, and Aerococcus viridans CCUG 4311T.</title>
        <authorList>
            <person name="Carkaci D."/>
            <person name="Dargis R."/>
            <person name="Nielsen X.C."/>
            <person name="Skovgaard O."/>
            <person name="Fuursted K."/>
            <person name="Christensen J.J."/>
        </authorList>
    </citation>
    <scope>NUCLEOTIDE SEQUENCE [LARGE SCALE GENOMIC DNA]</scope>
    <source>
        <strain evidence="4 5">CCUG42038B</strain>
    </source>
</reference>
<dbReference type="Gene3D" id="1.10.10.10">
    <property type="entry name" value="Winged helix-like DNA-binding domain superfamily/Winged helix DNA-binding domain"/>
    <property type="match status" value="1"/>
</dbReference>
<evidence type="ECO:0000256" key="1">
    <source>
        <dbReference type="ARBA" id="ARBA00023015"/>
    </source>
</evidence>
<keyword evidence="3" id="KW-0804">Transcription</keyword>
<dbReference type="Pfam" id="PF00392">
    <property type="entry name" value="GntR"/>
    <property type="match status" value="1"/>
</dbReference>
<evidence type="ECO:0000256" key="2">
    <source>
        <dbReference type="ARBA" id="ARBA00023125"/>
    </source>
</evidence>
<dbReference type="CDD" id="cd07377">
    <property type="entry name" value="WHTH_GntR"/>
    <property type="match status" value="1"/>
</dbReference>
<proteinExistence type="predicted"/>
<dbReference type="PROSITE" id="PS50949">
    <property type="entry name" value="HTH_GNTR"/>
    <property type="match status" value="1"/>
</dbReference>
<evidence type="ECO:0000313" key="4">
    <source>
        <dbReference type="EMBL" id="AMB99558.1"/>
    </source>
</evidence>
<dbReference type="GO" id="GO:0003700">
    <property type="term" value="F:DNA-binding transcription factor activity"/>
    <property type="evidence" value="ECO:0007669"/>
    <property type="project" value="InterPro"/>
</dbReference>
<name>A0A0X8FLK0_9LACT</name>
<dbReference type="RefSeq" id="WP_067979564.1">
    <property type="nucleotide sequence ID" value="NZ_CP014163.1"/>
</dbReference>
<dbReference type="SMART" id="SM00345">
    <property type="entry name" value="HTH_GNTR"/>
    <property type="match status" value="1"/>
</dbReference>
<keyword evidence="1" id="KW-0805">Transcription regulation</keyword>